<dbReference type="GO" id="GO:0046872">
    <property type="term" value="F:metal ion binding"/>
    <property type="evidence" value="ECO:0007669"/>
    <property type="project" value="UniProtKB-KW"/>
</dbReference>
<protein>
    <recommendedName>
        <fullName evidence="13">Serine/threonine-protein kinase RIO2</fullName>
        <ecNumber evidence="3">2.7.11.1</ecNumber>
    </recommendedName>
    <alternativeName>
        <fullName evidence="14">Serine/threonine-protein kinase rio2</fullName>
    </alternativeName>
</protein>
<evidence type="ECO:0000313" key="17">
    <source>
        <dbReference type="EMBL" id="KAK5780627.1"/>
    </source>
</evidence>
<dbReference type="GO" id="GO:0005634">
    <property type="term" value="C:nucleus"/>
    <property type="evidence" value="ECO:0007669"/>
    <property type="project" value="TreeGrafter"/>
</dbReference>
<dbReference type="GO" id="GO:0005829">
    <property type="term" value="C:cytosol"/>
    <property type="evidence" value="ECO:0007669"/>
    <property type="project" value="TreeGrafter"/>
</dbReference>
<reference evidence="18" key="1">
    <citation type="submission" date="2023-07" db="EMBL/GenBank/DDBJ databases">
        <title>A draft genome of Kazachstania heterogenica Y-27499.</title>
        <authorList>
            <person name="Donic C."/>
            <person name="Kralova J.S."/>
            <person name="Fidel L."/>
            <person name="Ben-Dor S."/>
            <person name="Jung S."/>
        </authorList>
    </citation>
    <scope>NUCLEOTIDE SEQUENCE [LARGE SCALE GENOMIC DNA]</scope>
    <source>
        <strain evidence="18">Y27499</strain>
    </source>
</reference>
<accession>A0AAN7WPK5</accession>
<evidence type="ECO:0000256" key="4">
    <source>
        <dbReference type="ARBA" id="ARBA00022527"/>
    </source>
</evidence>
<evidence type="ECO:0000256" key="9">
    <source>
        <dbReference type="ARBA" id="ARBA00022840"/>
    </source>
</evidence>
<dbReference type="FunFam" id="1.10.10.10:FF:000053">
    <property type="entry name" value="Serine/threonine-protein kinase RIO2"/>
    <property type="match status" value="1"/>
</dbReference>
<evidence type="ECO:0000256" key="2">
    <source>
        <dbReference type="ARBA" id="ARBA00009196"/>
    </source>
</evidence>
<evidence type="ECO:0000256" key="15">
    <source>
        <dbReference type="SAM" id="MobiDB-lite"/>
    </source>
</evidence>
<dbReference type="GO" id="GO:0005524">
    <property type="term" value="F:ATP binding"/>
    <property type="evidence" value="ECO:0007669"/>
    <property type="project" value="UniProtKB-KW"/>
</dbReference>
<organism evidence="17 18">
    <name type="scientific">Arxiozyma heterogenica</name>
    <dbReference type="NCBI Taxonomy" id="278026"/>
    <lineage>
        <taxon>Eukaryota</taxon>
        <taxon>Fungi</taxon>
        <taxon>Dikarya</taxon>
        <taxon>Ascomycota</taxon>
        <taxon>Saccharomycotina</taxon>
        <taxon>Saccharomycetes</taxon>
        <taxon>Saccharomycetales</taxon>
        <taxon>Saccharomycetaceae</taxon>
        <taxon>Arxiozyma</taxon>
    </lineage>
</organism>
<comment type="cofactor">
    <cofactor evidence="1">
        <name>Mg(2+)</name>
        <dbReference type="ChEBI" id="CHEBI:18420"/>
    </cofactor>
</comment>
<evidence type="ECO:0000256" key="8">
    <source>
        <dbReference type="ARBA" id="ARBA00022777"/>
    </source>
</evidence>
<feature type="domain" description="RIO kinase" evidence="16">
    <location>
        <begin position="66"/>
        <end position="318"/>
    </location>
</feature>
<dbReference type="InterPro" id="IPR030484">
    <property type="entry name" value="Rio2"/>
</dbReference>
<dbReference type="InterPro" id="IPR018934">
    <property type="entry name" value="RIO_dom"/>
</dbReference>
<dbReference type="SUPFAM" id="SSF46785">
    <property type="entry name" value="Winged helix' DNA-binding domain"/>
    <property type="match status" value="1"/>
</dbReference>
<evidence type="ECO:0000313" key="18">
    <source>
        <dbReference type="Proteomes" id="UP001306508"/>
    </source>
</evidence>
<dbReference type="InterPro" id="IPR036388">
    <property type="entry name" value="WH-like_DNA-bd_sf"/>
</dbReference>
<evidence type="ECO:0000256" key="6">
    <source>
        <dbReference type="ARBA" id="ARBA00022723"/>
    </source>
</evidence>
<gene>
    <name evidence="17" type="ORF">RI543_001749</name>
</gene>
<dbReference type="PANTHER" id="PTHR45852:SF1">
    <property type="entry name" value="SERINE_THREONINE-PROTEIN KINASE RIO2"/>
    <property type="match status" value="1"/>
</dbReference>
<evidence type="ECO:0000256" key="5">
    <source>
        <dbReference type="ARBA" id="ARBA00022679"/>
    </source>
</evidence>
<dbReference type="EMBL" id="JAWIZZ010000040">
    <property type="protein sequence ID" value="KAK5780627.1"/>
    <property type="molecule type" value="Genomic_DNA"/>
</dbReference>
<dbReference type="SMART" id="SM00090">
    <property type="entry name" value="RIO"/>
    <property type="match status" value="1"/>
</dbReference>
<keyword evidence="18" id="KW-1185">Reference proteome</keyword>
<dbReference type="Proteomes" id="UP001306508">
    <property type="component" value="Unassembled WGS sequence"/>
</dbReference>
<keyword evidence="9" id="KW-0067">ATP-binding</keyword>
<name>A0AAN7WPK5_9SACH</name>
<dbReference type="FunFam" id="3.30.200.20:FF:000052">
    <property type="entry name" value="Serine/threonine-protein kinase RIO2"/>
    <property type="match status" value="1"/>
</dbReference>
<evidence type="ECO:0000256" key="12">
    <source>
        <dbReference type="ARBA" id="ARBA00048679"/>
    </source>
</evidence>
<keyword evidence="6" id="KW-0479">Metal-binding</keyword>
<keyword evidence="10" id="KW-0460">Magnesium</keyword>
<dbReference type="GO" id="GO:0004674">
    <property type="term" value="F:protein serine/threonine kinase activity"/>
    <property type="evidence" value="ECO:0007669"/>
    <property type="project" value="UniProtKB-KW"/>
</dbReference>
<dbReference type="CDD" id="cd05144">
    <property type="entry name" value="RIO2_C"/>
    <property type="match status" value="1"/>
</dbReference>
<keyword evidence="8" id="KW-0418">Kinase</keyword>
<comment type="catalytic activity">
    <reaction evidence="12">
        <text>L-seryl-[protein] + ATP = O-phospho-L-seryl-[protein] + ADP + H(+)</text>
        <dbReference type="Rhea" id="RHEA:17989"/>
        <dbReference type="Rhea" id="RHEA-COMP:9863"/>
        <dbReference type="Rhea" id="RHEA-COMP:11604"/>
        <dbReference type="ChEBI" id="CHEBI:15378"/>
        <dbReference type="ChEBI" id="CHEBI:29999"/>
        <dbReference type="ChEBI" id="CHEBI:30616"/>
        <dbReference type="ChEBI" id="CHEBI:83421"/>
        <dbReference type="ChEBI" id="CHEBI:456216"/>
        <dbReference type="EC" id="2.7.11.1"/>
    </reaction>
</comment>
<evidence type="ECO:0000256" key="14">
    <source>
        <dbReference type="ARBA" id="ARBA00068837"/>
    </source>
</evidence>
<dbReference type="InterPro" id="IPR036390">
    <property type="entry name" value="WH_DNA-bd_sf"/>
</dbReference>
<evidence type="ECO:0000256" key="13">
    <source>
        <dbReference type="ARBA" id="ARBA00068353"/>
    </source>
</evidence>
<dbReference type="AlphaFoldDB" id="A0AAN7WPK5"/>
<feature type="compositionally biased region" description="Acidic residues" evidence="15">
    <location>
        <begin position="369"/>
        <end position="415"/>
    </location>
</feature>
<evidence type="ECO:0000256" key="11">
    <source>
        <dbReference type="ARBA" id="ARBA00047899"/>
    </source>
</evidence>
<dbReference type="EC" id="2.7.11.1" evidence="3"/>
<dbReference type="Pfam" id="PF09202">
    <property type="entry name" value="Rio2_N"/>
    <property type="match status" value="1"/>
</dbReference>
<evidence type="ECO:0000256" key="3">
    <source>
        <dbReference type="ARBA" id="ARBA00012513"/>
    </source>
</evidence>
<comment type="similarity">
    <text evidence="2">Belongs to the protein kinase superfamily. RIO-type Ser/Thr kinase family.</text>
</comment>
<feature type="region of interest" description="Disordered" evidence="15">
    <location>
        <begin position="367"/>
        <end position="415"/>
    </location>
</feature>
<dbReference type="Gene3D" id="1.10.10.10">
    <property type="entry name" value="Winged helix-like DNA-binding domain superfamily/Winged helix DNA-binding domain"/>
    <property type="match status" value="1"/>
</dbReference>
<dbReference type="PANTHER" id="PTHR45852">
    <property type="entry name" value="SER/THR-PROTEIN KINASE RIO2"/>
    <property type="match status" value="1"/>
</dbReference>
<comment type="catalytic activity">
    <reaction evidence="11">
        <text>L-threonyl-[protein] + ATP = O-phospho-L-threonyl-[protein] + ADP + H(+)</text>
        <dbReference type="Rhea" id="RHEA:46608"/>
        <dbReference type="Rhea" id="RHEA-COMP:11060"/>
        <dbReference type="Rhea" id="RHEA-COMP:11605"/>
        <dbReference type="ChEBI" id="CHEBI:15378"/>
        <dbReference type="ChEBI" id="CHEBI:30013"/>
        <dbReference type="ChEBI" id="CHEBI:30616"/>
        <dbReference type="ChEBI" id="CHEBI:61977"/>
        <dbReference type="ChEBI" id="CHEBI:456216"/>
        <dbReference type="EC" id="2.7.11.1"/>
    </reaction>
</comment>
<dbReference type="Gene3D" id="1.10.510.10">
    <property type="entry name" value="Transferase(Phosphotransferase) domain 1"/>
    <property type="match status" value="1"/>
</dbReference>
<comment type="caution">
    <text evidence="17">The sequence shown here is derived from an EMBL/GenBank/DDBJ whole genome shotgun (WGS) entry which is preliminary data.</text>
</comment>
<dbReference type="InterPro" id="IPR011009">
    <property type="entry name" value="Kinase-like_dom_sf"/>
</dbReference>
<sequence length="451" mass="51953">MKLDTSHMRYLTAEDFQVLHAVERGSTNHEVVPTTLIHQLSGLRSISGTNRCISDLAKLKLISKLRNASYDGYRLTYSGIDYLALKTMLDRDTVYSIGGPMGVGKESDIYKVSDKEGVPKVMKIHRLGRTSFHTVRNKRDYIKKNAKNGVNWMFLSKLAAAKEYQFMSLLYAKGFNVPEPFDNSRHIIIMELIDGFTMTRLKYHKSKFNIPKLYSDLMNFIVKLGKSGLIHCDFNEFNIMIKKTAATSDDDDSNNKVINSNDCGFIVIDFPQCISIDHPDAEFYFKRDVDCIRRFFKKKLKYVPVVDSTMLDEDGFGDGYKYPYPVFHRDIKREDNVDELLQASGYSKKKSNDRDLEIAVQTMRNYSDYESDDLDENSDVENSEEENLDEYYYDSEEENDEDDFQGDKDSLEEENEKIIEALTTGVGKLKMDKLGNYILVGDDDEEEVKNN</sequence>
<dbReference type="GO" id="GO:0030688">
    <property type="term" value="C:preribosome, small subunit precursor"/>
    <property type="evidence" value="ECO:0007669"/>
    <property type="project" value="TreeGrafter"/>
</dbReference>
<keyword evidence="4" id="KW-0723">Serine/threonine-protein kinase</keyword>
<proteinExistence type="inferred from homology"/>
<evidence type="ECO:0000259" key="16">
    <source>
        <dbReference type="SMART" id="SM00090"/>
    </source>
</evidence>
<dbReference type="SUPFAM" id="SSF56112">
    <property type="entry name" value="Protein kinase-like (PK-like)"/>
    <property type="match status" value="1"/>
</dbReference>
<dbReference type="GO" id="GO:0030490">
    <property type="term" value="P:maturation of SSU-rRNA"/>
    <property type="evidence" value="ECO:0007669"/>
    <property type="project" value="TreeGrafter"/>
</dbReference>
<evidence type="ECO:0000256" key="1">
    <source>
        <dbReference type="ARBA" id="ARBA00001946"/>
    </source>
</evidence>
<dbReference type="InterPro" id="IPR015285">
    <property type="entry name" value="RIO2_wHTH_N"/>
</dbReference>
<evidence type="ECO:0000256" key="7">
    <source>
        <dbReference type="ARBA" id="ARBA00022741"/>
    </source>
</evidence>
<dbReference type="Pfam" id="PF01163">
    <property type="entry name" value="RIO1"/>
    <property type="match status" value="2"/>
</dbReference>
<keyword evidence="7" id="KW-0547">Nucleotide-binding</keyword>
<keyword evidence="5" id="KW-0808">Transferase</keyword>
<dbReference type="Gene3D" id="3.30.200.20">
    <property type="entry name" value="Phosphorylase Kinase, domain 1"/>
    <property type="match status" value="1"/>
</dbReference>
<evidence type="ECO:0000256" key="10">
    <source>
        <dbReference type="ARBA" id="ARBA00022842"/>
    </source>
</evidence>
<dbReference type="InterPro" id="IPR000687">
    <property type="entry name" value="RIO_kinase"/>
</dbReference>